<dbReference type="InterPro" id="IPR001841">
    <property type="entry name" value="Znf_RING"/>
</dbReference>
<keyword evidence="1" id="KW-0863">Zinc-finger</keyword>
<dbReference type="Gene3D" id="3.30.40.10">
    <property type="entry name" value="Zinc/RING finger domain, C3HC4 (zinc finger)"/>
    <property type="match status" value="1"/>
</dbReference>
<dbReference type="GO" id="GO:0008270">
    <property type="term" value="F:zinc ion binding"/>
    <property type="evidence" value="ECO:0007669"/>
    <property type="project" value="UniProtKB-KW"/>
</dbReference>
<feature type="domain" description="RING-type" evidence="3">
    <location>
        <begin position="33"/>
        <end position="125"/>
    </location>
</feature>
<comment type="caution">
    <text evidence="4">The sequence shown here is derived from an EMBL/GenBank/DDBJ whole genome shotgun (WGS) entry which is preliminary data.</text>
</comment>
<keyword evidence="1" id="KW-0479">Metal-binding</keyword>
<dbReference type="Pfam" id="PF13639">
    <property type="entry name" value="zf-RING_2"/>
    <property type="match status" value="1"/>
</dbReference>
<sequence length="253" mass="28041">MSQATGVSLAYPTKEAFQSQGLSNVLLHAALDCSICREPLAITLEHESCSVLPAAVLSIGHTTVNAQEIEGLTMSGQDSTTAASPDNSLVPEEAVRISPCSHIFGRACLEAWLTTSESNRCPECNQELFPHRHMMLFLRQPIRSVRLEFADCIEHVCGDSETAGEIRENLMGDWTRTLIREFAMELWRQQGYEVDYQYINGADADDEQEETEIGDTSEDDDDADDADETDAMDTDRREVGSCVKPEYGLVKRA</sequence>
<evidence type="ECO:0000256" key="1">
    <source>
        <dbReference type="PROSITE-ProRule" id="PRU00175"/>
    </source>
</evidence>
<accession>A0A9W9BWB3</accession>
<organism evidence="4 5">
    <name type="scientific">Didymella glomerata</name>
    <dbReference type="NCBI Taxonomy" id="749621"/>
    <lineage>
        <taxon>Eukaryota</taxon>
        <taxon>Fungi</taxon>
        <taxon>Dikarya</taxon>
        <taxon>Ascomycota</taxon>
        <taxon>Pezizomycotina</taxon>
        <taxon>Dothideomycetes</taxon>
        <taxon>Pleosporomycetidae</taxon>
        <taxon>Pleosporales</taxon>
        <taxon>Pleosporineae</taxon>
        <taxon>Didymellaceae</taxon>
        <taxon>Didymella</taxon>
    </lineage>
</organism>
<reference evidence="4" key="1">
    <citation type="submission" date="2022-10" db="EMBL/GenBank/DDBJ databases">
        <title>Tapping the CABI collections for fungal endophytes: first genome assemblies for Collariella, Neodidymelliopsis, Ascochyta clinopodiicola, Didymella pomorum, Didymosphaeria variabile, Neocosmospora piperis and Neocucurbitaria cava.</title>
        <authorList>
            <person name="Hill R."/>
        </authorList>
    </citation>
    <scope>NUCLEOTIDE SEQUENCE</scope>
    <source>
        <strain evidence="4">IMI 360193</strain>
    </source>
</reference>
<name>A0A9W9BWB3_9PLEO</name>
<evidence type="ECO:0000259" key="3">
    <source>
        <dbReference type="PROSITE" id="PS50089"/>
    </source>
</evidence>
<dbReference type="SUPFAM" id="SSF57850">
    <property type="entry name" value="RING/U-box"/>
    <property type="match status" value="1"/>
</dbReference>
<gene>
    <name evidence="4" type="ORF">N0V87_008256</name>
</gene>
<keyword evidence="1" id="KW-0862">Zinc</keyword>
<dbReference type="InterPro" id="IPR013083">
    <property type="entry name" value="Znf_RING/FYVE/PHD"/>
</dbReference>
<evidence type="ECO:0000313" key="4">
    <source>
        <dbReference type="EMBL" id="KAJ4332628.1"/>
    </source>
</evidence>
<dbReference type="AlphaFoldDB" id="A0A9W9BWB3"/>
<dbReference type="EMBL" id="JAPEUV010000113">
    <property type="protein sequence ID" value="KAJ4332628.1"/>
    <property type="molecule type" value="Genomic_DNA"/>
</dbReference>
<feature type="region of interest" description="Disordered" evidence="2">
    <location>
        <begin position="204"/>
        <end position="239"/>
    </location>
</feature>
<protein>
    <recommendedName>
        <fullName evidence="3">RING-type domain-containing protein</fullName>
    </recommendedName>
</protein>
<dbReference type="OrthoDB" id="8062037at2759"/>
<evidence type="ECO:0000256" key="2">
    <source>
        <dbReference type="SAM" id="MobiDB-lite"/>
    </source>
</evidence>
<feature type="compositionally biased region" description="Acidic residues" evidence="2">
    <location>
        <begin position="204"/>
        <end position="232"/>
    </location>
</feature>
<dbReference type="PROSITE" id="PS50089">
    <property type="entry name" value="ZF_RING_2"/>
    <property type="match status" value="1"/>
</dbReference>
<proteinExistence type="predicted"/>
<evidence type="ECO:0000313" key="5">
    <source>
        <dbReference type="Proteomes" id="UP001140562"/>
    </source>
</evidence>
<dbReference type="Proteomes" id="UP001140562">
    <property type="component" value="Unassembled WGS sequence"/>
</dbReference>
<keyword evidence="5" id="KW-1185">Reference proteome</keyword>